<dbReference type="RefSeq" id="WP_266283054.1">
    <property type="nucleotide sequence ID" value="NZ_JAPKNF010000002.1"/>
</dbReference>
<dbReference type="CDD" id="cd00761">
    <property type="entry name" value="Glyco_tranf_GTA_type"/>
    <property type="match status" value="1"/>
</dbReference>
<dbReference type="InterPro" id="IPR029044">
    <property type="entry name" value="Nucleotide-diphossugar_trans"/>
</dbReference>
<gene>
    <name evidence="2" type="ORF">QO015_003191</name>
</gene>
<comment type="caution">
    <text evidence="2">The sequence shown here is derived from an EMBL/GenBank/DDBJ whole genome shotgun (WGS) entry which is preliminary data.</text>
</comment>
<dbReference type="PANTHER" id="PTHR22916:SF3">
    <property type="entry name" value="UDP-GLCNAC:BETAGAL BETA-1,3-N-ACETYLGLUCOSAMINYLTRANSFERASE-LIKE PROTEIN 1"/>
    <property type="match status" value="1"/>
</dbReference>
<evidence type="ECO:0000313" key="3">
    <source>
        <dbReference type="Proteomes" id="UP001223743"/>
    </source>
</evidence>
<keyword evidence="3" id="KW-1185">Reference proteome</keyword>
<sequence length="315" mass="34521">MSRPTFSVIVNNYNYGRYVGEAVASALAQTESDREIVVVDDGSTDNSRDVLAGFGDRIRPILRSNGGQAAALNEGVRASRGSVLCFLDADDSWHPQKLASVAAAFRSSARIGLVYHRLQPVRDGKPVLRPIPRTLCSGDLSRRLARSAGWWPYPMTSAIAVRRATWDAVGDIPDSFRLSADAWLTGAYPFACEVASLGASLGYYRLHRNGWYRDGDDAAMLSRRASHWEASVAAVNGFLADRHSPYRLDLADHLPYRLARAHLDGADAAAQLRLLQQGLSFAGEPNALRRLRDAARAAWRLRTHGGRPARPEVAE</sequence>
<protein>
    <submittedName>
        <fullName evidence="2">Glycosyltransferase involved in cell wall biosynthesis</fullName>
    </submittedName>
</protein>
<evidence type="ECO:0000259" key="1">
    <source>
        <dbReference type="Pfam" id="PF00535"/>
    </source>
</evidence>
<dbReference type="Proteomes" id="UP001223743">
    <property type="component" value="Unassembled WGS sequence"/>
</dbReference>
<dbReference type="PANTHER" id="PTHR22916">
    <property type="entry name" value="GLYCOSYLTRANSFERASE"/>
    <property type="match status" value="1"/>
</dbReference>
<dbReference type="SUPFAM" id="SSF53448">
    <property type="entry name" value="Nucleotide-diphospho-sugar transferases"/>
    <property type="match status" value="1"/>
</dbReference>
<reference evidence="2 3" key="1">
    <citation type="submission" date="2023-07" db="EMBL/GenBank/DDBJ databases">
        <title>Genomic Encyclopedia of Type Strains, Phase IV (KMG-IV): sequencing the most valuable type-strain genomes for metagenomic binning, comparative biology and taxonomic classification.</title>
        <authorList>
            <person name="Goeker M."/>
        </authorList>
    </citation>
    <scope>NUCLEOTIDE SEQUENCE [LARGE SCALE GENOMIC DNA]</scope>
    <source>
        <strain evidence="2 3">B1-1</strain>
    </source>
</reference>
<proteinExistence type="predicted"/>
<organism evidence="2 3">
    <name type="scientific">Kaistia geumhonensis</name>
    <dbReference type="NCBI Taxonomy" id="410839"/>
    <lineage>
        <taxon>Bacteria</taxon>
        <taxon>Pseudomonadati</taxon>
        <taxon>Pseudomonadota</taxon>
        <taxon>Alphaproteobacteria</taxon>
        <taxon>Hyphomicrobiales</taxon>
        <taxon>Kaistiaceae</taxon>
        <taxon>Kaistia</taxon>
    </lineage>
</organism>
<dbReference type="Gene3D" id="3.90.550.10">
    <property type="entry name" value="Spore Coat Polysaccharide Biosynthesis Protein SpsA, Chain A"/>
    <property type="match status" value="1"/>
</dbReference>
<evidence type="ECO:0000313" key="2">
    <source>
        <dbReference type="EMBL" id="MDQ0517578.1"/>
    </source>
</evidence>
<name>A0ABU0M9H0_9HYPH</name>
<feature type="domain" description="Glycosyltransferase 2-like" evidence="1">
    <location>
        <begin position="7"/>
        <end position="120"/>
    </location>
</feature>
<dbReference type="InterPro" id="IPR001173">
    <property type="entry name" value="Glyco_trans_2-like"/>
</dbReference>
<accession>A0ABU0M9H0</accession>
<dbReference type="Pfam" id="PF00535">
    <property type="entry name" value="Glycos_transf_2"/>
    <property type="match status" value="1"/>
</dbReference>
<dbReference type="EMBL" id="JAUSWJ010000001">
    <property type="protein sequence ID" value="MDQ0517578.1"/>
    <property type="molecule type" value="Genomic_DNA"/>
</dbReference>